<evidence type="ECO:0000256" key="2">
    <source>
        <dbReference type="ARBA" id="ARBA00008034"/>
    </source>
</evidence>
<feature type="transmembrane region" description="Helical" evidence="8">
    <location>
        <begin position="264"/>
        <end position="284"/>
    </location>
</feature>
<evidence type="ECO:0000313" key="10">
    <source>
        <dbReference type="Proteomes" id="UP000193040"/>
    </source>
</evidence>
<dbReference type="EMBL" id="MZZM01000027">
    <property type="protein sequence ID" value="ORJ57000.1"/>
    <property type="molecule type" value="Genomic_DNA"/>
</dbReference>
<keyword evidence="5 8" id="KW-0472">Membrane</keyword>
<dbReference type="Gene3D" id="1.10.3470.10">
    <property type="entry name" value="ABC transporter involved in vitamin B12 uptake, BtuC"/>
    <property type="match status" value="1"/>
</dbReference>
<dbReference type="GO" id="GO:0055085">
    <property type="term" value="P:transmembrane transport"/>
    <property type="evidence" value="ECO:0007669"/>
    <property type="project" value="InterPro"/>
</dbReference>
<feature type="transmembrane region" description="Helical" evidence="8">
    <location>
        <begin position="103"/>
        <end position="123"/>
    </location>
</feature>
<dbReference type="PANTHER" id="PTHR30477">
    <property type="entry name" value="ABC-TRANSPORTER METAL-BINDING PROTEIN"/>
    <property type="match status" value="1"/>
</dbReference>
<evidence type="ECO:0000256" key="4">
    <source>
        <dbReference type="ARBA" id="ARBA00022989"/>
    </source>
</evidence>
<dbReference type="GO" id="GO:0010043">
    <property type="term" value="P:response to zinc ion"/>
    <property type="evidence" value="ECO:0007669"/>
    <property type="project" value="TreeGrafter"/>
</dbReference>
<dbReference type="InterPro" id="IPR037294">
    <property type="entry name" value="ABC_BtuC-like"/>
</dbReference>
<feature type="transmembrane region" description="Helical" evidence="8">
    <location>
        <begin position="68"/>
        <end position="96"/>
    </location>
</feature>
<feature type="region of interest" description="Disordered" evidence="7">
    <location>
        <begin position="291"/>
        <end position="335"/>
    </location>
</feature>
<comment type="similarity">
    <text evidence="2 6">Belongs to the ABC-3 integral membrane protein family.</text>
</comment>
<feature type="transmembrane region" description="Helical" evidence="8">
    <location>
        <begin position="29"/>
        <end position="48"/>
    </location>
</feature>
<keyword evidence="4 8" id="KW-1133">Transmembrane helix</keyword>
<feature type="compositionally biased region" description="Low complexity" evidence="7">
    <location>
        <begin position="322"/>
        <end position="335"/>
    </location>
</feature>
<sequence>MSRFDDYVRASDPLTGAANMLSHPFIDHALVAGTAVAAVCGLAGYFLVLRGQVFAGDAQGHVAYSGAMAALVAGVDARVGLFTSTIIAAVVLAALSRVGADDVAIGSFFSWILGLGALFLTYYTSHGSGNNGTANVNVLFGSIFGINDDARTFALAGAAALTAVLVAIARPLLFATIDPGIARAAGVPTRLLSMIFLVVVGITVAEATQIVGTLVVLGLLAAPAAAAVRLTSQPWLGFWLSALLAAAAIWIGVTVAYAVPAAPATFTIMSAAAAGYLITAVIGARDRRRLRGPGALPPNTSEEHNNAVAAATTPLAHDRPAASRAGPAAAQRPLP</sequence>
<keyword evidence="10" id="KW-1185">Reference proteome</keyword>
<comment type="subcellular location">
    <subcellularLocation>
        <location evidence="6">Cell membrane</location>
        <topology evidence="6">Multi-pass membrane protein</topology>
    </subcellularLocation>
    <subcellularLocation>
        <location evidence="1">Membrane</location>
        <topology evidence="1">Multi-pass membrane protein</topology>
    </subcellularLocation>
</comment>
<gene>
    <name evidence="9" type="ORF">B5M45_23420</name>
</gene>
<evidence type="ECO:0000256" key="3">
    <source>
        <dbReference type="ARBA" id="ARBA00022692"/>
    </source>
</evidence>
<evidence type="ECO:0000256" key="5">
    <source>
        <dbReference type="ARBA" id="ARBA00023136"/>
    </source>
</evidence>
<evidence type="ECO:0000256" key="7">
    <source>
        <dbReference type="SAM" id="MobiDB-lite"/>
    </source>
</evidence>
<dbReference type="InterPro" id="IPR001626">
    <property type="entry name" value="ABC_TroCD"/>
</dbReference>
<evidence type="ECO:0000256" key="8">
    <source>
        <dbReference type="SAM" id="Phobius"/>
    </source>
</evidence>
<dbReference type="AlphaFoldDB" id="A0A1X0XVT6"/>
<comment type="caution">
    <text evidence="9">The sequence shown here is derived from an EMBL/GenBank/DDBJ whole genome shotgun (WGS) entry which is preliminary data.</text>
</comment>
<keyword evidence="3 6" id="KW-0812">Transmembrane</keyword>
<evidence type="ECO:0000313" key="9">
    <source>
        <dbReference type="EMBL" id="ORJ57000.1"/>
    </source>
</evidence>
<dbReference type="RefSeq" id="WP_084952838.1">
    <property type="nucleotide sequence ID" value="NZ_MZZM01000027.1"/>
</dbReference>
<dbReference type="SUPFAM" id="SSF81345">
    <property type="entry name" value="ABC transporter involved in vitamin B12 uptake, BtuC"/>
    <property type="match status" value="1"/>
</dbReference>
<dbReference type="Pfam" id="PF00950">
    <property type="entry name" value="ABC-3"/>
    <property type="match status" value="1"/>
</dbReference>
<evidence type="ECO:0000256" key="1">
    <source>
        <dbReference type="ARBA" id="ARBA00004141"/>
    </source>
</evidence>
<dbReference type="PANTHER" id="PTHR30477:SF13">
    <property type="entry name" value="IRON TRANSPORT SYSTEM MEMBRANE PROTEIN HI_0360-RELATED"/>
    <property type="match status" value="1"/>
</dbReference>
<feature type="transmembrane region" description="Helical" evidence="8">
    <location>
        <begin position="210"/>
        <end position="228"/>
    </location>
</feature>
<name>A0A1X0XVT6_MYCSI</name>
<dbReference type="GO" id="GO:0043190">
    <property type="term" value="C:ATP-binding cassette (ABC) transporter complex"/>
    <property type="evidence" value="ECO:0007669"/>
    <property type="project" value="InterPro"/>
</dbReference>
<feature type="transmembrane region" description="Helical" evidence="8">
    <location>
        <begin position="185"/>
        <end position="204"/>
    </location>
</feature>
<protein>
    <submittedName>
        <fullName evidence="9">ABC transporter</fullName>
    </submittedName>
</protein>
<accession>A0A1X0XVT6</accession>
<proteinExistence type="inferred from homology"/>
<feature type="transmembrane region" description="Helical" evidence="8">
    <location>
        <begin position="153"/>
        <end position="173"/>
    </location>
</feature>
<organism evidence="9 10">
    <name type="scientific">Mycobacterium simiae</name>
    <name type="common">Mycobacterium habana</name>
    <dbReference type="NCBI Taxonomy" id="1784"/>
    <lineage>
        <taxon>Bacteria</taxon>
        <taxon>Bacillati</taxon>
        <taxon>Actinomycetota</taxon>
        <taxon>Actinomycetes</taxon>
        <taxon>Mycobacteriales</taxon>
        <taxon>Mycobacteriaceae</taxon>
        <taxon>Mycobacterium</taxon>
        <taxon>Mycobacterium simiae complex</taxon>
    </lineage>
</organism>
<evidence type="ECO:0000256" key="6">
    <source>
        <dbReference type="RuleBase" id="RU003943"/>
    </source>
</evidence>
<dbReference type="Proteomes" id="UP000193040">
    <property type="component" value="Unassembled WGS sequence"/>
</dbReference>
<feature type="transmembrane region" description="Helical" evidence="8">
    <location>
        <begin position="235"/>
        <end position="258"/>
    </location>
</feature>
<reference evidence="9 10" key="1">
    <citation type="submission" date="2017-03" db="EMBL/GenBank/DDBJ databases">
        <title>Genomic insights into Mycobacterium simiae human colonization.</title>
        <authorList>
            <person name="Steffani J.L."/>
            <person name="Brunck M.E."/>
            <person name="Cruz E."/>
            <person name="Montiel R."/>
            <person name="Barona F."/>
        </authorList>
    </citation>
    <scope>NUCLEOTIDE SEQUENCE [LARGE SCALE GENOMIC DNA]</scope>
    <source>
        <strain evidence="9 10">MsiGto</strain>
    </source>
</reference>
<keyword evidence="6" id="KW-0813">Transport</keyword>